<keyword evidence="2" id="KW-1185">Reference proteome</keyword>
<dbReference type="AlphaFoldDB" id="A0A8H2VLP8"/>
<organism evidence="1 2">
    <name type="scientific">Sclerotinia trifoliorum</name>
    <dbReference type="NCBI Taxonomy" id="28548"/>
    <lineage>
        <taxon>Eukaryota</taxon>
        <taxon>Fungi</taxon>
        <taxon>Dikarya</taxon>
        <taxon>Ascomycota</taxon>
        <taxon>Pezizomycotina</taxon>
        <taxon>Leotiomycetes</taxon>
        <taxon>Helotiales</taxon>
        <taxon>Sclerotiniaceae</taxon>
        <taxon>Sclerotinia</taxon>
    </lineage>
</organism>
<dbReference type="Proteomes" id="UP000624404">
    <property type="component" value="Unassembled WGS sequence"/>
</dbReference>
<comment type="caution">
    <text evidence="1">The sequence shown here is derived from an EMBL/GenBank/DDBJ whole genome shotgun (WGS) entry which is preliminary data.</text>
</comment>
<name>A0A8H2VLP8_9HELO</name>
<dbReference type="EMBL" id="CAJHIA010000002">
    <property type="protein sequence ID" value="CAD6439748.1"/>
    <property type="molecule type" value="Genomic_DNA"/>
</dbReference>
<protein>
    <submittedName>
        <fullName evidence="1">42e84627-57fc-4de4-89ed-4b4e503f428b</fullName>
    </submittedName>
</protein>
<evidence type="ECO:0000313" key="2">
    <source>
        <dbReference type="Proteomes" id="UP000624404"/>
    </source>
</evidence>
<proteinExistence type="predicted"/>
<accession>A0A8H2VLP8</accession>
<sequence length="83" mass="9632">MLVTLQDRWSFFLCSSSNMIAVFGSSGPARTQASTSKMEFSANLPDLRRRLLHQLVDEIAYSDTRRICHSSEICIPRRRLYRH</sequence>
<evidence type="ECO:0000313" key="1">
    <source>
        <dbReference type="EMBL" id="CAD6439748.1"/>
    </source>
</evidence>
<gene>
    <name evidence="1" type="ORF">SCLTRI_LOCUS390</name>
</gene>
<reference evidence="1" key="1">
    <citation type="submission" date="2020-10" db="EMBL/GenBank/DDBJ databases">
        <authorList>
            <person name="Kusch S."/>
        </authorList>
    </citation>
    <scope>NUCLEOTIDE SEQUENCE</scope>
    <source>
        <strain evidence="1">SwB9</strain>
    </source>
</reference>